<organism evidence="2 4">
    <name type="scientific">Sulfurifustis variabilis</name>
    <dbReference type="NCBI Taxonomy" id="1675686"/>
    <lineage>
        <taxon>Bacteria</taxon>
        <taxon>Pseudomonadati</taxon>
        <taxon>Pseudomonadota</taxon>
        <taxon>Gammaproteobacteria</taxon>
        <taxon>Acidiferrobacterales</taxon>
        <taxon>Acidiferrobacteraceae</taxon>
        <taxon>Sulfurifustis</taxon>
    </lineage>
</organism>
<evidence type="ECO:0000256" key="1">
    <source>
        <dbReference type="SAM" id="MobiDB-lite"/>
    </source>
</evidence>
<evidence type="ECO:0000313" key="2">
    <source>
        <dbReference type="EMBL" id="BAU47186.1"/>
    </source>
</evidence>
<evidence type="ECO:0000313" key="4">
    <source>
        <dbReference type="Proteomes" id="UP000218899"/>
    </source>
</evidence>
<evidence type="ECO:0000313" key="3">
    <source>
        <dbReference type="EMBL" id="BAU47187.1"/>
    </source>
</evidence>
<proteinExistence type="predicted"/>
<name>A0A1B4V131_9GAMM</name>
<keyword evidence="4" id="KW-1185">Reference proteome</keyword>
<dbReference type="Proteomes" id="UP000218899">
    <property type="component" value="Chromosome"/>
</dbReference>
<dbReference type="RefSeq" id="WP_096458589.1">
    <property type="nucleotide sequence ID" value="NZ_AP014936.1"/>
</dbReference>
<accession>A0A1B4V131</accession>
<gene>
    <name evidence="2" type="ORF">SVA_0607</name>
    <name evidence="3" type="ORF">SVA_0608</name>
</gene>
<dbReference type="KEGG" id="sva:SVA_0607"/>
<protein>
    <submittedName>
        <fullName evidence="2">Uncharacterized protein</fullName>
    </submittedName>
</protein>
<dbReference type="EMBL" id="AP014936">
    <property type="protein sequence ID" value="BAU47187.1"/>
    <property type="molecule type" value="Genomic_DNA"/>
</dbReference>
<feature type="region of interest" description="Disordered" evidence="1">
    <location>
        <begin position="45"/>
        <end position="72"/>
    </location>
</feature>
<dbReference type="EMBL" id="AP014936">
    <property type="protein sequence ID" value="BAU47186.1"/>
    <property type="molecule type" value="Genomic_DNA"/>
</dbReference>
<reference evidence="2 4" key="1">
    <citation type="submission" date="2015-08" db="EMBL/GenBank/DDBJ databases">
        <title>Complete genome sequence of Sulfurifustis variabilis.</title>
        <authorList>
            <person name="Miura A."/>
            <person name="Kojima H."/>
            <person name="Fukui M."/>
        </authorList>
    </citation>
    <scope>NUCLEOTIDE SEQUENCE [LARGE SCALE GENOMIC DNA]</scope>
    <source>
        <strain evidence="2">SkN76</strain>
        <strain evidence="4">skN76</strain>
    </source>
</reference>
<dbReference type="KEGG" id="sva:SVA_0608"/>
<sequence length="72" mass="7497">MSEEILINVTPQETRAAAIENGVLQGEAGASRMHLTCIRAAERPAMDGRAGVQRSGDVTPGMAGTAAARYRG</sequence>
<dbReference type="AlphaFoldDB" id="A0A1B4V131"/>